<evidence type="ECO:0000259" key="10">
    <source>
        <dbReference type="PROSITE" id="PS51462"/>
    </source>
</evidence>
<comment type="cofactor">
    <cofactor evidence="2">
        <name>Zn(2+)</name>
        <dbReference type="ChEBI" id="CHEBI:29105"/>
    </cofactor>
</comment>
<dbReference type="InterPro" id="IPR020084">
    <property type="entry name" value="NUDIX_hydrolase_CS"/>
</dbReference>
<feature type="domain" description="Nudix hydrolase" evidence="10">
    <location>
        <begin position="141"/>
        <end position="267"/>
    </location>
</feature>
<dbReference type="Pfam" id="PF09297">
    <property type="entry name" value="Zn_ribbon_NUD"/>
    <property type="match status" value="1"/>
</dbReference>
<dbReference type="RefSeq" id="WP_349134860.1">
    <property type="nucleotide sequence ID" value="NZ_JBBMFF010000127.1"/>
</dbReference>
<evidence type="ECO:0000256" key="6">
    <source>
        <dbReference type="ARBA" id="ARBA00022801"/>
    </source>
</evidence>
<name>A0ABV1G415_9FIRM</name>
<keyword evidence="8" id="KW-0520">NAD</keyword>
<keyword evidence="5" id="KW-0479">Metal-binding</keyword>
<evidence type="ECO:0000256" key="9">
    <source>
        <dbReference type="ARBA" id="ARBA00023679"/>
    </source>
</evidence>
<dbReference type="InterPro" id="IPR015376">
    <property type="entry name" value="Znr_NADH_PPase"/>
</dbReference>
<dbReference type="InterPro" id="IPR000086">
    <property type="entry name" value="NUDIX_hydrolase_dom"/>
</dbReference>
<dbReference type="EMBL" id="JBBMFF010000127">
    <property type="protein sequence ID" value="MEQ2510155.1"/>
    <property type="molecule type" value="Genomic_DNA"/>
</dbReference>
<dbReference type="NCBIfam" id="NF001299">
    <property type="entry name" value="PRK00241.1"/>
    <property type="match status" value="1"/>
</dbReference>
<evidence type="ECO:0000313" key="12">
    <source>
        <dbReference type="Proteomes" id="UP001491552"/>
    </source>
</evidence>
<dbReference type="InterPro" id="IPR049734">
    <property type="entry name" value="NudC-like_C"/>
</dbReference>
<dbReference type="InterPro" id="IPR015797">
    <property type="entry name" value="NUDIX_hydrolase-like_dom_sf"/>
</dbReference>
<dbReference type="Proteomes" id="UP001491552">
    <property type="component" value="Unassembled WGS sequence"/>
</dbReference>
<evidence type="ECO:0000256" key="1">
    <source>
        <dbReference type="ARBA" id="ARBA00001946"/>
    </source>
</evidence>
<sequence length="272" mass="30783">MLQDIAPHTYHVEFTPAEPQPADLLLIYGPQGVLSAADALRLPVRADFPDIAVHFAFRLDDRAVFLAREPVEAPEGWRYVPSVTYRDAEPRETAFACATGESLQRWYAANRFCGRCGALMTENPAERAMTCPVCHKNVYPRINPAVIVAVLDHGRLLMTKYANRPLIRRYALIAGFCEIGESFEDTVRREVMEEVGLRVKNLRFYKSQPWVLTDSLLLGFFCDVDGDPTPVLRDGELALAEWHTPEDVPADYSRISLTGEMIDRFREGRIPK</sequence>
<organism evidence="11 12">
    <name type="scientific">Faecousia intestinalis</name>
    <dbReference type="NCBI Taxonomy" id="3133167"/>
    <lineage>
        <taxon>Bacteria</taxon>
        <taxon>Bacillati</taxon>
        <taxon>Bacillota</taxon>
        <taxon>Clostridia</taxon>
        <taxon>Eubacteriales</taxon>
        <taxon>Oscillospiraceae</taxon>
        <taxon>Faecousia</taxon>
    </lineage>
</organism>
<dbReference type="SUPFAM" id="SSF55811">
    <property type="entry name" value="Nudix"/>
    <property type="match status" value="1"/>
</dbReference>
<keyword evidence="6 11" id="KW-0378">Hydrolase</keyword>
<evidence type="ECO:0000256" key="5">
    <source>
        <dbReference type="ARBA" id="ARBA00022723"/>
    </source>
</evidence>
<evidence type="ECO:0000256" key="4">
    <source>
        <dbReference type="ARBA" id="ARBA00012381"/>
    </source>
</evidence>
<dbReference type="Gene3D" id="3.90.79.20">
    <property type="match status" value="1"/>
</dbReference>
<dbReference type="PROSITE" id="PS00893">
    <property type="entry name" value="NUDIX_BOX"/>
    <property type="match status" value="1"/>
</dbReference>
<evidence type="ECO:0000256" key="7">
    <source>
        <dbReference type="ARBA" id="ARBA00022842"/>
    </source>
</evidence>
<protein>
    <recommendedName>
        <fullName evidence="4">NAD(+) diphosphatase</fullName>
        <ecNumber evidence="4">3.6.1.22</ecNumber>
    </recommendedName>
</protein>
<proteinExistence type="inferred from homology"/>
<dbReference type="InterPro" id="IPR050241">
    <property type="entry name" value="NAD-cap_RNA_hydrolase_NudC"/>
</dbReference>
<dbReference type="CDD" id="cd03429">
    <property type="entry name" value="NUDIX_NADH_pyrophosphatase_Nudt13"/>
    <property type="match status" value="1"/>
</dbReference>
<keyword evidence="7" id="KW-0460">Magnesium</keyword>
<comment type="caution">
    <text evidence="11">The sequence shown here is derived from an EMBL/GenBank/DDBJ whole genome shotgun (WGS) entry which is preliminary data.</text>
</comment>
<dbReference type="EC" id="3.6.1.22" evidence="4"/>
<comment type="similarity">
    <text evidence="3">Belongs to the Nudix hydrolase family. NudC subfamily.</text>
</comment>
<reference evidence="11 12" key="1">
    <citation type="submission" date="2024-03" db="EMBL/GenBank/DDBJ databases">
        <title>Human intestinal bacterial collection.</title>
        <authorList>
            <person name="Pauvert C."/>
            <person name="Hitch T.C.A."/>
            <person name="Clavel T."/>
        </authorList>
    </citation>
    <scope>NUCLEOTIDE SEQUENCE [LARGE SCALE GENOMIC DNA]</scope>
    <source>
        <strain evidence="11 12">CLA-AA-H192</strain>
    </source>
</reference>
<evidence type="ECO:0000256" key="8">
    <source>
        <dbReference type="ARBA" id="ARBA00023027"/>
    </source>
</evidence>
<keyword evidence="12" id="KW-1185">Reference proteome</keyword>
<evidence type="ECO:0000256" key="3">
    <source>
        <dbReference type="ARBA" id="ARBA00009595"/>
    </source>
</evidence>
<dbReference type="Pfam" id="PF00293">
    <property type="entry name" value="NUDIX"/>
    <property type="match status" value="1"/>
</dbReference>
<gene>
    <name evidence="11" type="primary">nudC</name>
    <name evidence="11" type="ORF">WMO66_02645</name>
</gene>
<accession>A0ABV1G415</accession>
<dbReference type="PANTHER" id="PTHR42904">
    <property type="entry name" value="NUDIX HYDROLASE, NUDC SUBFAMILY"/>
    <property type="match status" value="1"/>
</dbReference>
<evidence type="ECO:0000256" key="2">
    <source>
        <dbReference type="ARBA" id="ARBA00001947"/>
    </source>
</evidence>
<dbReference type="Gene3D" id="3.90.79.10">
    <property type="entry name" value="Nucleoside Triphosphate Pyrophosphohydrolase"/>
    <property type="match status" value="1"/>
</dbReference>
<comment type="catalytic activity">
    <reaction evidence="9">
        <text>a 5'-end NAD(+)-phospho-ribonucleoside in mRNA + H2O = a 5'-end phospho-adenosine-phospho-ribonucleoside in mRNA + beta-nicotinamide D-ribonucleotide + 2 H(+)</text>
        <dbReference type="Rhea" id="RHEA:60876"/>
        <dbReference type="Rhea" id="RHEA-COMP:15698"/>
        <dbReference type="Rhea" id="RHEA-COMP:15719"/>
        <dbReference type="ChEBI" id="CHEBI:14649"/>
        <dbReference type="ChEBI" id="CHEBI:15377"/>
        <dbReference type="ChEBI" id="CHEBI:15378"/>
        <dbReference type="ChEBI" id="CHEBI:144029"/>
        <dbReference type="ChEBI" id="CHEBI:144051"/>
    </reaction>
    <physiologicalReaction direction="left-to-right" evidence="9">
        <dbReference type="Rhea" id="RHEA:60877"/>
    </physiologicalReaction>
</comment>
<dbReference type="PROSITE" id="PS51462">
    <property type="entry name" value="NUDIX"/>
    <property type="match status" value="1"/>
</dbReference>
<comment type="cofactor">
    <cofactor evidence="1">
        <name>Mg(2+)</name>
        <dbReference type="ChEBI" id="CHEBI:18420"/>
    </cofactor>
</comment>
<evidence type="ECO:0000313" key="11">
    <source>
        <dbReference type="EMBL" id="MEQ2510155.1"/>
    </source>
</evidence>
<dbReference type="PANTHER" id="PTHR42904:SF6">
    <property type="entry name" value="NAD-CAPPED RNA HYDROLASE NUDT12"/>
    <property type="match status" value="1"/>
</dbReference>
<dbReference type="GO" id="GO:0016787">
    <property type="term" value="F:hydrolase activity"/>
    <property type="evidence" value="ECO:0007669"/>
    <property type="project" value="UniProtKB-KW"/>
</dbReference>